<dbReference type="SMART" id="SM00382">
    <property type="entry name" value="AAA"/>
    <property type="match status" value="1"/>
</dbReference>
<evidence type="ECO:0000256" key="9">
    <source>
        <dbReference type="ARBA" id="ARBA00022840"/>
    </source>
</evidence>
<sequence>MWSPATSDVQEHLVQNPERLNSAARNARGEVARRNLGSFQRSWGQIEAARPRDPDVGTKIEWLSTAPNGDYCVLLKDESYVELTCFLVLTNRDDLVSAIQQQQQRDPDTCVEHVSFSHQGAWLMRFSDDTIQLSRQGSFPDTFYSDLGPYLDLSTVAPYDRQVSVIKNAWFGYNDSVIIQTERKILWVNLSDNLEKLLTQIETNGYSLGRGTTLCPYNSDRFFFEVLALHTEEPQYPFSVSETQFSSEFLMEVVRNRRPSLQTIQQLPSHATSNEADPPSGAERSGTPPPPYPGSAQTQPSTDATPSIQEEGLDPGASATEIPEAAKQEYKSQFAKHASGKPYLSGMMAAVIFMETGASQDFLDRIWDETDADQNGRFDEAEFVNAMWLIKLHLATTILVETDRRHQHGSTAVATGVQAASVKELETDMQCTCDACGQLIKYDSFLYHCPVCNGGNLDYCEVCYSGGNRCPHGMEKGIIRPADVQDYLVFDEVPCDLCGYPCGFGSYMFQCGQFDDYGESRQICEECLGHYGGDCGHKQQILRITDAFSSTRPEATGSQSAFVSQQRKPANIIDISWEQESNNVPEYPWNHEPDDQDKPSRKFQDMKLRESLMSSIVSEKPNVKWEDVAGLESAKTELQEAIIFPLRFPQMFKGKRKARRAILLYGPPGTGKSYLAKAIATEVEYTLFRISSSDVMSKWYGESETLVRQLFKLAREKKPSIIFIDEIDAICANREGGANGGNEDTARMKTEFLVQMDGVGNDNEGVLILAATNLPWSLDPAVRRRFQKRIHIPLPDENARRALFKIHSGELCQGFTEQKFAELSRRTDGFSGSDIANIVQDALMVPVKKVHSATHFRRLPASKGAWFTPCSPYEPGAMPMTWKQVPADQVKEPSITAEDVFQCLGDGKSSVAPEELTKYTQWTQQYGSEGA</sequence>
<dbReference type="Gene3D" id="3.40.50.300">
    <property type="entry name" value="P-loop containing nucleotide triphosphate hydrolases"/>
    <property type="match status" value="1"/>
</dbReference>
<evidence type="ECO:0000256" key="11">
    <source>
        <dbReference type="ARBA" id="ARBA00023203"/>
    </source>
</evidence>
<dbReference type="InterPro" id="IPR003959">
    <property type="entry name" value="ATPase_AAA_core"/>
</dbReference>
<dbReference type="Gene3D" id="1.10.238.10">
    <property type="entry name" value="EF-hand"/>
    <property type="match status" value="1"/>
</dbReference>
<keyword evidence="6" id="KW-0254">Endocytosis</keyword>
<dbReference type="CDD" id="cd00052">
    <property type="entry name" value="EH"/>
    <property type="match status" value="1"/>
</dbReference>
<dbReference type="GO" id="GO:0016887">
    <property type="term" value="F:ATP hydrolysis activity"/>
    <property type="evidence" value="ECO:0007669"/>
    <property type="project" value="InterPro"/>
</dbReference>
<reference evidence="17 18" key="1">
    <citation type="submission" date="2019-06" db="EMBL/GenBank/DDBJ databases">
        <title>Draft genome sequence of the filamentous fungus Phialemoniopsis curvata isolated from diesel fuel.</title>
        <authorList>
            <person name="Varaljay V.A."/>
            <person name="Lyon W.J."/>
            <person name="Crouch A.L."/>
            <person name="Drake C.E."/>
            <person name="Hollomon J.M."/>
            <person name="Nadeau L.J."/>
            <person name="Nunn H.S."/>
            <person name="Stevenson B.S."/>
            <person name="Bojanowski C.L."/>
            <person name="Crookes-Goodson W.J."/>
        </authorList>
    </citation>
    <scope>NUCLEOTIDE SEQUENCE [LARGE SCALE GENOMIC DNA]</scope>
    <source>
        <strain evidence="17 18">D216</strain>
    </source>
</reference>
<keyword evidence="10" id="KW-0472">Membrane</keyword>
<gene>
    <name evidence="17" type="ORF">E0L32_004073</name>
</gene>
<name>A0A507BH70_9PEZI</name>
<dbReference type="InterPro" id="IPR050304">
    <property type="entry name" value="MT-severing_AAA_ATPase"/>
</dbReference>
<dbReference type="Pfam" id="PF09336">
    <property type="entry name" value="Vps4_C"/>
    <property type="match status" value="1"/>
</dbReference>
<dbReference type="InterPro" id="IPR002048">
    <property type="entry name" value="EF_hand_dom"/>
</dbReference>
<comment type="function">
    <text evidence="13">Component of the PAN1 actin cytoskeleton-regulatory complex required for the internalization of endosomes during actin-coupled endocytosis. The complex links the site of endocytosis to the cell membrane-associated actin cytoskeleton. Mediates uptake of external molecules and vacuolar degradation of plasma membrane proteins. Plays a role in the proper organization of the cell membrane-associated actin cytoskeleton and promotes its destabilization.</text>
</comment>
<dbReference type="InterPro" id="IPR003593">
    <property type="entry name" value="AAA+_ATPase"/>
</dbReference>
<proteinExistence type="inferred from homology"/>
<accession>A0A507BH70</accession>
<evidence type="ECO:0000256" key="1">
    <source>
        <dbReference type="ARBA" id="ARBA00004125"/>
    </source>
</evidence>
<dbReference type="InterPro" id="IPR000261">
    <property type="entry name" value="EH_dom"/>
</dbReference>
<dbReference type="OrthoDB" id="29072at2759"/>
<feature type="domain" description="EF-hand" evidence="16">
    <location>
        <begin position="358"/>
        <end position="393"/>
    </location>
</feature>
<dbReference type="Pfam" id="PF00004">
    <property type="entry name" value="AAA"/>
    <property type="match status" value="1"/>
</dbReference>
<dbReference type="Pfam" id="PF17862">
    <property type="entry name" value="AAA_lid_3"/>
    <property type="match status" value="1"/>
</dbReference>
<dbReference type="GO" id="GO:0045324">
    <property type="term" value="P:late endosome to vacuole transport"/>
    <property type="evidence" value="ECO:0007669"/>
    <property type="project" value="UniProtKB-ARBA"/>
</dbReference>
<dbReference type="SUPFAM" id="SSF47473">
    <property type="entry name" value="EF-hand"/>
    <property type="match status" value="1"/>
</dbReference>
<feature type="compositionally biased region" description="Polar residues" evidence="14">
    <location>
        <begin position="295"/>
        <end position="308"/>
    </location>
</feature>
<dbReference type="GO" id="GO:0016197">
    <property type="term" value="P:endosomal transport"/>
    <property type="evidence" value="ECO:0007669"/>
    <property type="project" value="TreeGrafter"/>
</dbReference>
<dbReference type="PANTHER" id="PTHR23074:SF83">
    <property type="entry name" value="VACUOLAR PROTEIN SORTING-ASSOCIATED PROTEIN 4A"/>
    <property type="match status" value="1"/>
</dbReference>
<keyword evidence="12" id="KW-0206">Cytoskeleton</keyword>
<dbReference type="Pfam" id="PF12763">
    <property type="entry name" value="EH"/>
    <property type="match status" value="1"/>
</dbReference>
<dbReference type="Gene3D" id="1.10.8.60">
    <property type="match status" value="1"/>
</dbReference>
<keyword evidence="9" id="KW-0067">ATP-binding</keyword>
<dbReference type="SUPFAM" id="SSF52540">
    <property type="entry name" value="P-loop containing nucleoside triphosphate hydrolases"/>
    <property type="match status" value="1"/>
</dbReference>
<keyword evidence="7" id="KW-0547">Nucleotide-binding</keyword>
<feature type="compositionally biased region" description="Polar residues" evidence="14">
    <location>
        <begin position="263"/>
        <end position="275"/>
    </location>
</feature>
<evidence type="ECO:0000256" key="14">
    <source>
        <dbReference type="SAM" id="MobiDB-lite"/>
    </source>
</evidence>
<dbReference type="InParanoid" id="A0A507BH70"/>
<evidence type="ECO:0000256" key="5">
    <source>
        <dbReference type="ARBA" id="ARBA00011159"/>
    </source>
</evidence>
<dbReference type="InterPro" id="IPR027417">
    <property type="entry name" value="P-loop_NTPase"/>
</dbReference>
<evidence type="ECO:0000256" key="4">
    <source>
        <dbReference type="ARBA" id="ARBA00006914"/>
    </source>
</evidence>
<dbReference type="InterPro" id="IPR015415">
    <property type="entry name" value="Spast_Vps4_C"/>
</dbReference>
<organism evidence="17 18">
    <name type="scientific">Thyridium curvatum</name>
    <dbReference type="NCBI Taxonomy" id="1093900"/>
    <lineage>
        <taxon>Eukaryota</taxon>
        <taxon>Fungi</taxon>
        <taxon>Dikarya</taxon>
        <taxon>Ascomycota</taxon>
        <taxon>Pezizomycotina</taxon>
        <taxon>Sordariomycetes</taxon>
        <taxon>Sordariomycetidae</taxon>
        <taxon>Thyridiales</taxon>
        <taxon>Thyridiaceae</taxon>
        <taxon>Thyridium</taxon>
    </lineage>
</organism>
<dbReference type="GO" id="GO:0005509">
    <property type="term" value="F:calcium ion binding"/>
    <property type="evidence" value="ECO:0007669"/>
    <property type="project" value="InterPro"/>
</dbReference>
<comment type="similarity">
    <text evidence="4">Belongs to the AAA ATPase family.</text>
</comment>
<dbReference type="FunFam" id="1.10.8.60:FF:000015">
    <property type="entry name" value="vacuolar protein sorting-associated protein 4A"/>
    <property type="match status" value="1"/>
</dbReference>
<dbReference type="PROSITE" id="PS00674">
    <property type="entry name" value="AAA"/>
    <property type="match status" value="1"/>
</dbReference>
<evidence type="ECO:0000256" key="7">
    <source>
        <dbReference type="ARBA" id="ARBA00022741"/>
    </source>
</evidence>
<dbReference type="InterPro" id="IPR003960">
    <property type="entry name" value="ATPase_AAA_CS"/>
</dbReference>
<feature type="domain" description="EH" evidence="15">
    <location>
        <begin position="326"/>
        <end position="390"/>
    </location>
</feature>
<dbReference type="AlphaFoldDB" id="A0A507BH70"/>
<dbReference type="PROSITE" id="PS50222">
    <property type="entry name" value="EF_HAND_2"/>
    <property type="match status" value="1"/>
</dbReference>
<evidence type="ECO:0000256" key="2">
    <source>
        <dbReference type="ARBA" id="ARBA00004134"/>
    </source>
</evidence>
<keyword evidence="12" id="KW-0963">Cytoplasm</keyword>
<dbReference type="GeneID" id="41971520"/>
<dbReference type="InterPro" id="IPR011992">
    <property type="entry name" value="EF-hand-dom_pair"/>
</dbReference>
<dbReference type="GO" id="GO:0007033">
    <property type="term" value="P:vacuole organization"/>
    <property type="evidence" value="ECO:0007669"/>
    <property type="project" value="TreeGrafter"/>
</dbReference>
<dbReference type="GO" id="GO:0003779">
    <property type="term" value="F:actin binding"/>
    <property type="evidence" value="ECO:0007669"/>
    <property type="project" value="UniProtKB-KW"/>
</dbReference>
<keyword evidence="18" id="KW-1185">Reference proteome</keyword>
<dbReference type="InterPro" id="IPR041569">
    <property type="entry name" value="AAA_lid_3"/>
</dbReference>
<protein>
    <submittedName>
        <fullName evidence="17">Uncharacterized protein</fullName>
    </submittedName>
</protein>
<dbReference type="EMBL" id="SKBQ01000019">
    <property type="protein sequence ID" value="TPX16078.1"/>
    <property type="molecule type" value="Genomic_DNA"/>
</dbReference>
<dbReference type="GO" id="GO:0005524">
    <property type="term" value="F:ATP binding"/>
    <property type="evidence" value="ECO:0007669"/>
    <property type="project" value="UniProtKB-KW"/>
</dbReference>
<comment type="subcellular location">
    <subcellularLocation>
        <location evidence="3">Cell membrane</location>
        <topology evidence="3">Peripheral membrane protein</topology>
        <orientation evidence="3">Cytoplasmic side</orientation>
    </subcellularLocation>
    <subcellularLocation>
        <location evidence="2">Cytoplasm</location>
        <location evidence="2">Cytoskeleton</location>
        <location evidence="2">Actin patch</location>
    </subcellularLocation>
    <subcellularLocation>
        <location evidence="1">Endosome membrane</location>
        <topology evidence="1">Peripheral membrane protein</topology>
        <orientation evidence="1">Cytoplasmic side</orientation>
    </subcellularLocation>
</comment>
<feature type="region of interest" description="Disordered" evidence="14">
    <location>
        <begin position="263"/>
        <end position="316"/>
    </location>
</feature>
<dbReference type="Proteomes" id="UP000319257">
    <property type="component" value="Unassembled WGS sequence"/>
</dbReference>
<dbReference type="GO" id="GO:0030479">
    <property type="term" value="C:actin cortical patch"/>
    <property type="evidence" value="ECO:0007669"/>
    <property type="project" value="UniProtKB-SubCell"/>
</dbReference>
<dbReference type="PROSITE" id="PS50031">
    <property type="entry name" value="EH"/>
    <property type="match status" value="1"/>
</dbReference>
<dbReference type="FunFam" id="3.40.50.300:FF:000043">
    <property type="entry name" value="Vacuolar protein sorting-associated protein 4"/>
    <property type="match status" value="1"/>
</dbReference>
<evidence type="ECO:0000313" key="17">
    <source>
        <dbReference type="EMBL" id="TPX16078.1"/>
    </source>
</evidence>
<comment type="caution">
    <text evidence="17">The sequence shown here is derived from an EMBL/GenBank/DDBJ whole genome shotgun (WGS) entry which is preliminary data.</text>
</comment>
<dbReference type="PANTHER" id="PTHR23074">
    <property type="entry name" value="AAA DOMAIN-CONTAINING"/>
    <property type="match status" value="1"/>
</dbReference>
<dbReference type="SMART" id="SM00027">
    <property type="entry name" value="EH"/>
    <property type="match status" value="1"/>
</dbReference>
<keyword evidence="11" id="KW-0009">Actin-binding</keyword>
<evidence type="ECO:0000259" key="16">
    <source>
        <dbReference type="PROSITE" id="PS50222"/>
    </source>
</evidence>
<dbReference type="GO" id="GO:0010008">
    <property type="term" value="C:endosome membrane"/>
    <property type="evidence" value="ECO:0007669"/>
    <property type="project" value="UniProtKB-SubCell"/>
</dbReference>
<evidence type="ECO:0000256" key="8">
    <source>
        <dbReference type="ARBA" id="ARBA00022753"/>
    </source>
</evidence>
<evidence type="ECO:0000313" key="18">
    <source>
        <dbReference type="Proteomes" id="UP000319257"/>
    </source>
</evidence>
<dbReference type="GO" id="GO:0006897">
    <property type="term" value="P:endocytosis"/>
    <property type="evidence" value="ECO:0007669"/>
    <property type="project" value="UniProtKB-KW"/>
</dbReference>
<evidence type="ECO:0000256" key="13">
    <source>
        <dbReference type="ARBA" id="ARBA00025194"/>
    </source>
</evidence>
<dbReference type="GO" id="GO:0005886">
    <property type="term" value="C:plasma membrane"/>
    <property type="evidence" value="ECO:0007669"/>
    <property type="project" value="UniProtKB-SubCell"/>
</dbReference>
<evidence type="ECO:0000256" key="6">
    <source>
        <dbReference type="ARBA" id="ARBA00022583"/>
    </source>
</evidence>
<keyword evidence="8" id="KW-0967">Endosome</keyword>
<comment type="subunit">
    <text evidence="5">Component of the PAN1 actin cytoskeleton-regulatory complex.</text>
</comment>
<evidence type="ECO:0000259" key="15">
    <source>
        <dbReference type="PROSITE" id="PS50031"/>
    </source>
</evidence>
<dbReference type="RefSeq" id="XP_030997789.1">
    <property type="nucleotide sequence ID" value="XM_031138443.1"/>
</dbReference>
<evidence type="ECO:0000256" key="12">
    <source>
        <dbReference type="ARBA" id="ARBA00023212"/>
    </source>
</evidence>
<evidence type="ECO:0000256" key="3">
    <source>
        <dbReference type="ARBA" id="ARBA00004413"/>
    </source>
</evidence>
<evidence type="ECO:0000256" key="10">
    <source>
        <dbReference type="ARBA" id="ARBA00023136"/>
    </source>
</evidence>
<dbReference type="STRING" id="1093900.A0A507BH70"/>